<proteinExistence type="predicted"/>
<feature type="transmembrane region" description="Helical" evidence="1">
    <location>
        <begin position="12"/>
        <end position="31"/>
    </location>
</feature>
<keyword evidence="1" id="KW-1133">Transmembrane helix</keyword>
<evidence type="ECO:0000256" key="1">
    <source>
        <dbReference type="SAM" id="Phobius"/>
    </source>
</evidence>
<dbReference type="AlphaFoldDB" id="A0A5B6T8C6"/>
<name>A0A5B6T8C6_9BACT</name>
<evidence type="ECO:0000313" key="3">
    <source>
        <dbReference type="Proteomes" id="UP000324133"/>
    </source>
</evidence>
<dbReference type="RefSeq" id="WP_149092126.1">
    <property type="nucleotide sequence ID" value="NZ_VKKY01000003.1"/>
</dbReference>
<protein>
    <submittedName>
        <fullName evidence="2">Uncharacterized protein</fullName>
    </submittedName>
</protein>
<dbReference type="EMBL" id="VKKY01000003">
    <property type="protein sequence ID" value="KAA3436167.1"/>
    <property type="molecule type" value="Genomic_DNA"/>
</dbReference>
<sequence length="71" mass="8095">MNKTCSLPKVVRNWALLFSVPLYIGTSVLWLKEEIKDVVTEKEQNIIAAMKRQVQKAVADKKVKQNTLVLP</sequence>
<evidence type="ECO:0000313" key="2">
    <source>
        <dbReference type="EMBL" id="KAA3436167.1"/>
    </source>
</evidence>
<dbReference type="OrthoDB" id="894296at2"/>
<keyword evidence="1" id="KW-0472">Membrane</keyword>
<gene>
    <name evidence="2" type="ORF">FOA19_17340</name>
</gene>
<keyword evidence="1" id="KW-0812">Transmembrane</keyword>
<reference evidence="2 3" key="1">
    <citation type="submission" date="2019-07" db="EMBL/GenBank/DDBJ databases">
        <title>Rufibacter sp. nov., isolated from lake sediment.</title>
        <authorList>
            <person name="Qu J.-H."/>
        </authorList>
    </citation>
    <scope>NUCLEOTIDE SEQUENCE [LARGE SCALE GENOMIC DNA]</scope>
    <source>
        <strain evidence="2 3">NBS58-1</strain>
    </source>
</reference>
<organism evidence="2 3">
    <name type="scientific">Rufibacter hautae</name>
    <dbReference type="NCBI Taxonomy" id="2595005"/>
    <lineage>
        <taxon>Bacteria</taxon>
        <taxon>Pseudomonadati</taxon>
        <taxon>Bacteroidota</taxon>
        <taxon>Cytophagia</taxon>
        <taxon>Cytophagales</taxon>
        <taxon>Hymenobacteraceae</taxon>
        <taxon>Rufibacter</taxon>
    </lineage>
</organism>
<comment type="caution">
    <text evidence="2">The sequence shown here is derived from an EMBL/GenBank/DDBJ whole genome shotgun (WGS) entry which is preliminary data.</text>
</comment>
<keyword evidence="3" id="KW-1185">Reference proteome</keyword>
<dbReference type="Proteomes" id="UP000324133">
    <property type="component" value="Unassembled WGS sequence"/>
</dbReference>
<accession>A0A5B6T8C6</accession>